<evidence type="ECO:0000256" key="1">
    <source>
        <dbReference type="ARBA" id="ARBA00004141"/>
    </source>
</evidence>
<dbReference type="InterPro" id="IPR049453">
    <property type="entry name" value="Memb_transporter_dom"/>
</dbReference>
<proteinExistence type="predicted"/>
<accession>A0ABN4TPC3</accession>
<feature type="transmembrane region" description="Helical" evidence="5">
    <location>
        <begin position="134"/>
        <end position="152"/>
    </location>
</feature>
<organism evidence="7 8">
    <name type="scientific">Cupriavidus malaysiensis</name>
    <dbReference type="NCBI Taxonomy" id="367825"/>
    <lineage>
        <taxon>Bacteria</taxon>
        <taxon>Pseudomonadati</taxon>
        <taxon>Pseudomonadota</taxon>
        <taxon>Betaproteobacteria</taxon>
        <taxon>Burkholderiales</taxon>
        <taxon>Burkholderiaceae</taxon>
        <taxon>Cupriavidus</taxon>
    </lineage>
</organism>
<comment type="subcellular location">
    <subcellularLocation>
        <location evidence="1">Membrane</location>
        <topology evidence="1">Multi-pass membrane protein</topology>
    </subcellularLocation>
</comment>
<evidence type="ECO:0000313" key="7">
    <source>
        <dbReference type="EMBL" id="AOZ09172.1"/>
    </source>
</evidence>
<dbReference type="Pfam" id="PF13515">
    <property type="entry name" value="FUSC_2"/>
    <property type="match status" value="1"/>
</dbReference>
<keyword evidence="4 5" id="KW-0472">Membrane</keyword>
<evidence type="ECO:0000259" key="6">
    <source>
        <dbReference type="Pfam" id="PF13515"/>
    </source>
</evidence>
<evidence type="ECO:0000256" key="3">
    <source>
        <dbReference type="ARBA" id="ARBA00022989"/>
    </source>
</evidence>
<keyword evidence="8" id="KW-1185">Reference proteome</keyword>
<keyword evidence="2 5" id="KW-0812">Transmembrane</keyword>
<feature type="transmembrane region" description="Helical" evidence="5">
    <location>
        <begin position="158"/>
        <end position="179"/>
    </location>
</feature>
<feature type="domain" description="Integral membrane bound transporter" evidence="6">
    <location>
        <begin position="50"/>
        <end position="172"/>
    </location>
</feature>
<evidence type="ECO:0000256" key="5">
    <source>
        <dbReference type="SAM" id="Phobius"/>
    </source>
</evidence>
<dbReference type="RefSeq" id="WP_071020930.1">
    <property type="nucleotide sequence ID" value="NZ_CP017755.1"/>
</dbReference>
<feature type="transmembrane region" description="Helical" evidence="5">
    <location>
        <begin position="110"/>
        <end position="127"/>
    </location>
</feature>
<name>A0ABN4TPC3_9BURK</name>
<dbReference type="Proteomes" id="UP000177515">
    <property type="component" value="Chromosome 2"/>
</dbReference>
<evidence type="ECO:0000256" key="2">
    <source>
        <dbReference type="ARBA" id="ARBA00022692"/>
    </source>
</evidence>
<reference evidence="7 8" key="1">
    <citation type="submission" date="2016-10" db="EMBL/GenBank/DDBJ databases">
        <title>Complete genome sequences of three Cupriavidus strains isolated from various Malaysian environments.</title>
        <authorList>
            <person name="Abdullah A.A.-A."/>
            <person name="Shafie N.A.H."/>
            <person name="Lau N.S."/>
        </authorList>
    </citation>
    <scope>NUCLEOTIDE SEQUENCE [LARGE SCALE GENOMIC DNA]</scope>
    <source>
        <strain evidence="7 8">USMAA1020</strain>
    </source>
</reference>
<evidence type="ECO:0000313" key="8">
    <source>
        <dbReference type="Proteomes" id="UP000177515"/>
    </source>
</evidence>
<sequence>MPTPDSQAQRQRRTAAATTLLDLFKSLPLHDRLAEGGIMALQAVGGASLAYQVGSYLHTEQAFWAAITAIAVSQHHYADTRHLSRDQFVGAMIGAFCGLGATVLGHGSLLAYGAAVAAAILICWIINIGSAARLGGVTATIMLLVPSAGPAWEIALLRLGQVTLGTLSALAVSWLIGLAEKRLLAQQ</sequence>
<gene>
    <name evidence="7" type="ORF">BKK80_25475</name>
</gene>
<keyword evidence="3 5" id="KW-1133">Transmembrane helix</keyword>
<protein>
    <recommendedName>
        <fullName evidence="6">Integral membrane bound transporter domain-containing protein</fullName>
    </recommendedName>
</protein>
<evidence type="ECO:0000256" key="4">
    <source>
        <dbReference type="ARBA" id="ARBA00023136"/>
    </source>
</evidence>
<feature type="transmembrane region" description="Helical" evidence="5">
    <location>
        <begin position="88"/>
        <end position="104"/>
    </location>
</feature>
<dbReference type="EMBL" id="CP017755">
    <property type="protein sequence ID" value="AOZ09172.1"/>
    <property type="molecule type" value="Genomic_DNA"/>
</dbReference>